<dbReference type="GO" id="GO:0003723">
    <property type="term" value="F:RNA binding"/>
    <property type="evidence" value="ECO:0007669"/>
    <property type="project" value="UniProtKB-KW"/>
</dbReference>
<dbReference type="Pfam" id="PF12627">
    <property type="entry name" value="PolyA_pol_RNAbd"/>
    <property type="match status" value="1"/>
</dbReference>
<dbReference type="InterPro" id="IPR043519">
    <property type="entry name" value="NT_sf"/>
</dbReference>
<feature type="domain" description="tRNA nucleotidyltransferase/poly(A) polymerase RNA and SrmB- binding" evidence="15">
    <location>
        <begin position="206"/>
        <end position="265"/>
    </location>
</feature>
<comment type="caution">
    <text evidence="16">The sequence shown here is derived from an EMBL/GenBank/DDBJ whole genome shotgun (WGS) entry which is preliminary data.</text>
</comment>
<dbReference type="InterPro" id="IPR032828">
    <property type="entry name" value="PolyA_RNA-bd"/>
</dbReference>
<sequence>MFRMVASKIQLNKVETEICTLVKEFCSHYDKTSKDTEPLVARITGGWVRDKLLGNDSNDLDIAINTMTGEQFAEKLCAFLKERGLETHSLHTIDKNPSKSKHLETCTTKLFDVPVDFVNLRSEEYTLESRIPKVEFGTPYDDAMRRDATLNAMFYNIIEDEIEDFTRQGFTDLKSGILRTPLPPKKTFIDDPLRVLRLIRFASRFNFKIEPNTYQAMSDSDIHQSFNHKISKARVYAEMHKTLTSAHPFYALDLIQGANLSRVIFTTKETSPEIEHAYETLDQHLKNLVDIIPNLLKTHAKFASLFPGFQEPLILSLVLCGFKGLKGPDPAKPKNLMPLAGNITKEGLNFPNTHVDAVVACVESEDTYQNLVKNGKSMKRSELGFALRKLGKNWQIIHFYNLCLDYLRHGSDPNPAYDQFYKYVYDCDLDEVYTLKHLINGKELAKLLNRKPGVWMGETLDDILIWQLDNPDKSKEYFIENLNNIIKVN</sequence>
<evidence type="ECO:0000313" key="17">
    <source>
        <dbReference type="Proteomes" id="UP000031516"/>
    </source>
</evidence>
<keyword evidence="2 13" id="KW-0808">Transferase</keyword>
<evidence type="ECO:0000256" key="3">
    <source>
        <dbReference type="ARBA" id="ARBA00022741"/>
    </source>
</evidence>
<keyword evidence="3" id="KW-0547">Nucleotide-binding</keyword>
<comment type="similarity">
    <text evidence="1 13">Belongs to the tRNA nucleotidyltransferase/poly(A) polymerase family.</text>
</comment>
<dbReference type="Gene3D" id="1.10.3090.10">
    <property type="entry name" value="cca-adding enzyme, domain 2"/>
    <property type="match status" value="1"/>
</dbReference>
<evidence type="ECO:0000256" key="13">
    <source>
        <dbReference type="RuleBase" id="RU003953"/>
    </source>
</evidence>
<dbReference type="PANTHER" id="PTHR13734">
    <property type="entry name" value="TRNA-NUCLEOTIDYLTRANSFERASE"/>
    <property type="match status" value="1"/>
</dbReference>
<comment type="catalytic activity">
    <reaction evidence="5">
        <text>a tRNA precursor + 2 CTP + ATP = a tRNA with a 3' CCA end + 3 diphosphate</text>
        <dbReference type="Rhea" id="RHEA:14433"/>
        <dbReference type="Rhea" id="RHEA-COMP:10465"/>
        <dbReference type="Rhea" id="RHEA-COMP:10468"/>
        <dbReference type="ChEBI" id="CHEBI:30616"/>
        <dbReference type="ChEBI" id="CHEBI:33019"/>
        <dbReference type="ChEBI" id="CHEBI:37563"/>
        <dbReference type="ChEBI" id="CHEBI:74896"/>
        <dbReference type="ChEBI" id="CHEBI:83071"/>
        <dbReference type="EC" id="2.7.7.72"/>
    </reaction>
</comment>
<dbReference type="CDD" id="cd05398">
    <property type="entry name" value="NT_ClassII-CCAase"/>
    <property type="match status" value="1"/>
</dbReference>
<dbReference type="GO" id="GO:0052929">
    <property type="term" value="F:ATP:3'-cytidine-cytidine-tRNA adenylyltransferase activity"/>
    <property type="evidence" value="ECO:0007669"/>
    <property type="project" value="TreeGrafter"/>
</dbReference>
<proteinExistence type="inferred from homology"/>
<evidence type="ECO:0000256" key="10">
    <source>
        <dbReference type="ARBA" id="ARBA00077436"/>
    </source>
</evidence>
<dbReference type="EC" id="2.7.7.72" evidence="7"/>
<evidence type="ECO:0000256" key="7">
    <source>
        <dbReference type="ARBA" id="ARBA00066885"/>
    </source>
</evidence>
<keyword evidence="4 13" id="KW-0694">RNA-binding</keyword>
<comment type="function">
    <text evidence="6">Nucleotidyltransferase that catalyzes the addition and repair of the essential 3'-terminal CCA sequence in tRNAs, which is necessary for the attachment of amino acids to the 3' terminus of tRNA molecules, using CTP and ATP as substrates. tRNA 3'-terminal CCA addition is required both for tRNA processing and repair. Also involved in tRNA surveillance by mediating tandem CCA addition to generate a CCACCA at the 3' terminus of unstable tRNAs. While stable tRNAs receive only 3'-terminal CCA, unstable tRNAs are marked with CCACCA and rapidly degraded. The structural flexibility of RNA controls the choice between CCA versus CCACCA addition: following the first CCA addition cycle, nucleotide-binding to the active site triggers a clockwise screw motion, producing torque on the RNA. This ejects stable RNAs, whereas unstable RNAs are refolded while bound to the enzyme and subjected to a second CCA catalytic cycle.</text>
</comment>
<evidence type="ECO:0000256" key="11">
    <source>
        <dbReference type="ARBA" id="ARBA00080500"/>
    </source>
</evidence>
<evidence type="ECO:0000259" key="14">
    <source>
        <dbReference type="Pfam" id="PF01743"/>
    </source>
</evidence>
<evidence type="ECO:0000259" key="15">
    <source>
        <dbReference type="Pfam" id="PF12627"/>
    </source>
</evidence>
<reference evidence="16 17" key="1">
    <citation type="submission" date="2014-03" db="EMBL/GenBank/DDBJ databases">
        <title>The genome of Kluyveromyces dobzhanskii.</title>
        <authorList>
            <person name="Nystedt B."/>
            <person name="Astrom S."/>
        </authorList>
    </citation>
    <scope>NUCLEOTIDE SEQUENCE [LARGE SCALE GENOMIC DNA]</scope>
    <source>
        <strain evidence="16 17">CBS 2104</strain>
    </source>
</reference>
<evidence type="ECO:0000256" key="6">
    <source>
        <dbReference type="ARBA" id="ARBA00056517"/>
    </source>
</evidence>
<evidence type="ECO:0000256" key="5">
    <source>
        <dbReference type="ARBA" id="ARBA00050431"/>
    </source>
</evidence>
<dbReference type="SUPFAM" id="SSF81301">
    <property type="entry name" value="Nucleotidyltransferase"/>
    <property type="match status" value="1"/>
</dbReference>
<evidence type="ECO:0000256" key="9">
    <source>
        <dbReference type="ARBA" id="ARBA00076038"/>
    </source>
</evidence>
<dbReference type="EMBL" id="CCBQ010000022">
    <property type="protein sequence ID" value="CDO93341.1"/>
    <property type="molecule type" value="Genomic_DNA"/>
</dbReference>
<dbReference type="InterPro" id="IPR002646">
    <property type="entry name" value="PolA_pol_head_dom"/>
</dbReference>
<dbReference type="OrthoDB" id="445712at2759"/>
<protein>
    <recommendedName>
        <fullName evidence="8">CCA tRNA nucleotidyltransferase, mitochondrial</fullName>
        <ecNumber evidence="7">2.7.7.72</ecNumber>
    </recommendedName>
    <alternativeName>
        <fullName evidence="10">CCA-adding enzyme</fullName>
    </alternativeName>
    <alternativeName>
        <fullName evidence="9">tRNA CCA-pyrophosphorylase</fullName>
    </alternativeName>
    <alternativeName>
        <fullName evidence="11">tRNA adenylyltransferase</fullName>
    </alternativeName>
    <alternativeName>
        <fullName evidence="12">tRNA nucleotidyltransferase</fullName>
    </alternativeName>
</protein>
<keyword evidence="17" id="KW-1185">Reference proteome</keyword>
<dbReference type="FunFam" id="3.30.460.10:FF:000019">
    <property type="entry name" value="tRNA nucleotidyltransferase cca2"/>
    <property type="match status" value="1"/>
</dbReference>
<evidence type="ECO:0000256" key="4">
    <source>
        <dbReference type="ARBA" id="ARBA00022884"/>
    </source>
</evidence>
<name>A0A0A8L393_9SACH</name>
<evidence type="ECO:0000256" key="8">
    <source>
        <dbReference type="ARBA" id="ARBA00072969"/>
    </source>
</evidence>
<dbReference type="GO" id="GO:0052927">
    <property type="term" value="F:CC tRNA cytidylyltransferase activity"/>
    <property type="evidence" value="ECO:0007669"/>
    <property type="project" value="TreeGrafter"/>
</dbReference>
<dbReference type="Gene3D" id="3.30.460.10">
    <property type="entry name" value="Beta Polymerase, domain 2"/>
    <property type="match status" value="1"/>
</dbReference>
<evidence type="ECO:0000256" key="2">
    <source>
        <dbReference type="ARBA" id="ARBA00022679"/>
    </source>
</evidence>
<evidence type="ECO:0000256" key="12">
    <source>
        <dbReference type="ARBA" id="ARBA00082324"/>
    </source>
</evidence>
<accession>A0A0A8L393</accession>
<evidence type="ECO:0000313" key="16">
    <source>
        <dbReference type="EMBL" id="CDO93341.1"/>
    </source>
</evidence>
<dbReference type="SUPFAM" id="SSF81891">
    <property type="entry name" value="Poly A polymerase C-terminal region-like"/>
    <property type="match status" value="1"/>
</dbReference>
<feature type="domain" description="Poly A polymerase head" evidence="14">
    <location>
        <begin position="41"/>
        <end position="179"/>
    </location>
</feature>
<dbReference type="GO" id="GO:0000166">
    <property type="term" value="F:nucleotide binding"/>
    <property type="evidence" value="ECO:0007669"/>
    <property type="project" value="UniProtKB-KW"/>
</dbReference>
<organism evidence="16 17">
    <name type="scientific">Kluyveromyces dobzhanskii CBS 2104</name>
    <dbReference type="NCBI Taxonomy" id="1427455"/>
    <lineage>
        <taxon>Eukaryota</taxon>
        <taxon>Fungi</taxon>
        <taxon>Dikarya</taxon>
        <taxon>Ascomycota</taxon>
        <taxon>Saccharomycotina</taxon>
        <taxon>Saccharomycetes</taxon>
        <taxon>Saccharomycetales</taxon>
        <taxon>Saccharomycetaceae</taxon>
        <taxon>Kluyveromyces</taxon>
    </lineage>
</organism>
<dbReference type="AlphaFoldDB" id="A0A0A8L393"/>
<gene>
    <name evidence="16" type="ORF">KLDO_g1641</name>
</gene>
<evidence type="ECO:0000256" key="1">
    <source>
        <dbReference type="ARBA" id="ARBA00007265"/>
    </source>
</evidence>
<dbReference type="PANTHER" id="PTHR13734:SF5">
    <property type="entry name" value="CCA TRNA NUCLEOTIDYLTRANSFERASE, MITOCHONDRIAL"/>
    <property type="match status" value="1"/>
</dbReference>
<dbReference type="GO" id="GO:0004810">
    <property type="term" value="F:CCA tRNA nucleotidyltransferase activity"/>
    <property type="evidence" value="ECO:0007669"/>
    <property type="project" value="UniProtKB-EC"/>
</dbReference>
<dbReference type="Proteomes" id="UP000031516">
    <property type="component" value="Unassembled WGS sequence"/>
</dbReference>
<dbReference type="GO" id="GO:0005759">
    <property type="term" value="C:mitochondrial matrix"/>
    <property type="evidence" value="ECO:0007669"/>
    <property type="project" value="UniProtKB-ARBA"/>
</dbReference>
<dbReference type="Pfam" id="PF01743">
    <property type="entry name" value="PolyA_pol"/>
    <property type="match status" value="1"/>
</dbReference>
<dbReference type="GO" id="GO:0001680">
    <property type="term" value="P:tRNA 3'-terminal CCA addition"/>
    <property type="evidence" value="ECO:0007669"/>
    <property type="project" value="TreeGrafter"/>
</dbReference>